<accession>A0A3N4J0X7</accession>
<dbReference type="AlphaFoldDB" id="A0A3N4J0X7"/>
<reference evidence="2 3" key="1">
    <citation type="journal article" date="2018" name="Nat. Ecol. Evol.">
        <title>Pezizomycetes genomes reveal the molecular basis of ectomycorrhizal truffle lifestyle.</title>
        <authorList>
            <person name="Murat C."/>
            <person name="Payen T."/>
            <person name="Noel B."/>
            <person name="Kuo A."/>
            <person name="Morin E."/>
            <person name="Chen J."/>
            <person name="Kohler A."/>
            <person name="Krizsan K."/>
            <person name="Balestrini R."/>
            <person name="Da Silva C."/>
            <person name="Montanini B."/>
            <person name="Hainaut M."/>
            <person name="Levati E."/>
            <person name="Barry K.W."/>
            <person name="Belfiori B."/>
            <person name="Cichocki N."/>
            <person name="Clum A."/>
            <person name="Dockter R.B."/>
            <person name="Fauchery L."/>
            <person name="Guy J."/>
            <person name="Iotti M."/>
            <person name="Le Tacon F."/>
            <person name="Lindquist E.A."/>
            <person name="Lipzen A."/>
            <person name="Malagnac F."/>
            <person name="Mello A."/>
            <person name="Molinier V."/>
            <person name="Miyauchi S."/>
            <person name="Poulain J."/>
            <person name="Riccioni C."/>
            <person name="Rubini A."/>
            <person name="Sitrit Y."/>
            <person name="Splivallo R."/>
            <person name="Traeger S."/>
            <person name="Wang M."/>
            <person name="Zifcakova L."/>
            <person name="Wipf D."/>
            <person name="Zambonelli A."/>
            <person name="Paolocci F."/>
            <person name="Nowrousian M."/>
            <person name="Ottonello S."/>
            <person name="Baldrian P."/>
            <person name="Spatafora J.W."/>
            <person name="Henrissat B."/>
            <person name="Nagy L.G."/>
            <person name="Aury J.M."/>
            <person name="Wincker P."/>
            <person name="Grigoriev I.V."/>
            <person name="Bonfante P."/>
            <person name="Martin F.M."/>
        </authorList>
    </citation>
    <scope>NUCLEOTIDE SEQUENCE [LARGE SCALE GENOMIC DNA]</scope>
    <source>
        <strain evidence="2 3">120613-1</strain>
    </source>
</reference>
<feature type="compositionally biased region" description="Polar residues" evidence="1">
    <location>
        <begin position="72"/>
        <end position="84"/>
    </location>
</feature>
<keyword evidence="3" id="KW-1185">Reference proteome</keyword>
<organism evidence="2 3">
    <name type="scientific">Choiromyces venosus 120613-1</name>
    <dbReference type="NCBI Taxonomy" id="1336337"/>
    <lineage>
        <taxon>Eukaryota</taxon>
        <taxon>Fungi</taxon>
        <taxon>Dikarya</taxon>
        <taxon>Ascomycota</taxon>
        <taxon>Pezizomycotina</taxon>
        <taxon>Pezizomycetes</taxon>
        <taxon>Pezizales</taxon>
        <taxon>Tuberaceae</taxon>
        <taxon>Choiromyces</taxon>
    </lineage>
</organism>
<feature type="region of interest" description="Disordered" evidence="1">
    <location>
        <begin position="35"/>
        <end position="92"/>
    </location>
</feature>
<feature type="compositionally biased region" description="Polar residues" evidence="1">
    <location>
        <begin position="53"/>
        <end position="64"/>
    </location>
</feature>
<evidence type="ECO:0000256" key="1">
    <source>
        <dbReference type="SAM" id="MobiDB-lite"/>
    </source>
</evidence>
<protein>
    <submittedName>
        <fullName evidence="2">Uncharacterized protein</fullName>
    </submittedName>
</protein>
<name>A0A3N4J0X7_9PEZI</name>
<evidence type="ECO:0000313" key="3">
    <source>
        <dbReference type="Proteomes" id="UP000276215"/>
    </source>
</evidence>
<proteinExistence type="predicted"/>
<dbReference type="Proteomes" id="UP000276215">
    <property type="component" value="Unassembled WGS sequence"/>
</dbReference>
<gene>
    <name evidence="2" type="ORF">L873DRAFT_267889</name>
</gene>
<evidence type="ECO:0000313" key="2">
    <source>
        <dbReference type="EMBL" id="RPA91785.1"/>
    </source>
</evidence>
<dbReference type="EMBL" id="ML120488">
    <property type="protein sequence ID" value="RPA91785.1"/>
    <property type="molecule type" value="Genomic_DNA"/>
</dbReference>
<sequence length="92" mass="10211">MTPKNRHSTLPLFPKLPKPSLPVLAFGGGWLVGDMTGHSVPRQRGDRVGARCNDQQNFRVQSQAEDPRETRQNSPCCTSSSPQGIPSLYHQR</sequence>